<dbReference type="Proteomes" id="UP000013165">
    <property type="component" value="Unassembled WGS sequence"/>
</dbReference>
<sequence>MTEAAAATETPETTTPEDTATQTPADPAVTTETTEAKPEQGGNILTGEGDDKPTDTQAKQTWPDDWRAQLAGEDEKLAKKLDRFNSISDVVKWAQNLEKKMSSGEFSRKLPEDATEEDIKQWRLENGVPESPEKYASMLMAFQWVRMTSRILTNS</sequence>
<feature type="compositionally biased region" description="Low complexity" evidence="1">
    <location>
        <begin position="1"/>
        <end position="31"/>
    </location>
</feature>
<dbReference type="PATRIC" id="fig|626887.3.peg.319"/>
<keyword evidence="3" id="KW-1185">Reference proteome</keyword>
<evidence type="ECO:0000313" key="2">
    <source>
        <dbReference type="EMBL" id="ENO16944.1"/>
    </source>
</evidence>
<proteinExistence type="predicted"/>
<evidence type="ECO:0000256" key="1">
    <source>
        <dbReference type="SAM" id="MobiDB-lite"/>
    </source>
</evidence>
<gene>
    <name evidence="2" type="ORF">J057_01695</name>
</gene>
<organism evidence="2 3">
    <name type="scientific">Marinobacter nanhaiticus D15-8W</name>
    <dbReference type="NCBI Taxonomy" id="626887"/>
    <lineage>
        <taxon>Bacteria</taxon>
        <taxon>Pseudomonadati</taxon>
        <taxon>Pseudomonadota</taxon>
        <taxon>Gammaproteobacteria</taxon>
        <taxon>Pseudomonadales</taxon>
        <taxon>Marinobacteraceae</taxon>
        <taxon>Marinobacter</taxon>
    </lineage>
</organism>
<feature type="region of interest" description="Disordered" evidence="1">
    <location>
        <begin position="1"/>
        <end position="66"/>
    </location>
</feature>
<dbReference type="RefSeq" id="WP_004582884.1">
    <property type="nucleotide sequence ID" value="NZ_KB822695.1"/>
</dbReference>
<accession>N6W9I2</accession>
<dbReference type="HOGENOM" id="CLU_1693394_0_0_6"/>
<dbReference type="AlphaFoldDB" id="N6W9I2"/>
<protein>
    <submittedName>
        <fullName evidence="2">Uncharacterized protein</fullName>
    </submittedName>
</protein>
<dbReference type="STRING" id="626887.J057_01695"/>
<reference evidence="2 3" key="1">
    <citation type="journal article" date="2013" name="Genome Announc.">
        <title>Genome Sequence of the Polycyclic Aromatic Hydrocarbon-Degrading Bacterium Strain Marinobacter nanhaiticus D15-8WT.</title>
        <authorList>
            <person name="Cui Z."/>
            <person name="Gao W."/>
            <person name="Li Q."/>
            <person name="Xu G."/>
            <person name="Zheng L."/>
        </authorList>
    </citation>
    <scope>NUCLEOTIDE SEQUENCE [LARGE SCALE GENOMIC DNA]</scope>
    <source>
        <strain evidence="2 3">D15-8W</strain>
    </source>
</reference>
<comment type="caution">
    <text evidence="2">The sequence shown here is derived from an EMBL/GenBank/DDBJ whole genome shotgun (WGS) entry which is preliminary data.</text>
</comment>
<name>N6W9I2_9GAMM</name>
<evidence type="ECO:0000313" key="3">
    <source>
        <dbReference type="Proteomes" id="UP000013165"/>
    </source>
</evidence>
<dbReference type="EMBL" id="APLQ01000008">
    <property type="protein sequence ID" value="ENO16944.1"/>
    <property type="molecule type" value="Genomic_DNA"/>
</dbReference>